<evidence type="ECO:0000313" key="6">
    <source>
        <dbReference type="Proteomes" id="UP000185544"/>
    </source>
</evidence>
<reference evidence="5 6" key="1">
    <citation type="submission" date="2016-08" db="EMBL/GenBank/DDBJ databases">
        <title>Identification and validation of antigenic proteins from Pajaroellobacter abortibovis using de-novo genome sequence assembly and reverse vaccinology.</title>
        <authorList>
            <person name="Welly B.T."/>
            <person name="Miller M.R."/>
            <person name="Stott J.L."/>
            <person name="Blanchard M.T."/>
            <person name="Islas-Trejo A.D."/>
            <person name="O'Rourke S.M."/>
            <person name="Young A.E."/>
            <person name="Medrano J.F."/>
            <person name="Van Eenennaam A.L."/>
        </authorList>
    </citation>
    <scope>NUCLEOTIDE SEQUENCE [LARGE SCALE GENOMIC DNA]</scope>
    <source>
        <strain evidence="5 6">BTF92-0548A/99-0131</strain>
    </source>
</reference>
<dbReference type="PRINTS" id="PR00332">
    <property type="entry name" value="HISTRIAD"/>
</dbReference>
<dbReference type="GO" id="GO:0003824">
    <property type="term" value="F:catalytic activity"/>
    <property type="evidence" value="ECO:0007669"/>
    <property type="project" value="InterPro"/>
</dbReference>
<dbReference type="PROSITE" id="PS00892">
    <property type="entry name" value="HIT_1"/>
    <property type="match status" value="1"/>
</dbReference>
<evidence type="ECO:0000256" key="2">
    <source>
        <dbReference type="PIRSR" id="PIRSR601310-3"/>
    </source>
</evidence>
<keyword evidence="6" id="KW-1185">Reference proteome</keyword>
<sequence>MRDCLFCKIAHRFIPARIVAENEYALAFHDVRPVAPHHVLVIPKKHISFLGDAAIEDRELLGQLLLMSKEVAVAQQIHETGYRVVINQGENACQSVFHLHLHIMGGRTFAWPPG</sequence>
<dbReference type="Proteomes" id="UP000185544">
    <property type="component" value="Chromosome"/>
</dbReference>
<dbReference type="InterPro" id="IPR011146">
    <property type="entry name" value="HIT-like"/>
</dbReference>
<dbReference type="SUPFAM" id="SSF54197">
    <property type="entry name" value="HIT-like"/>
    <property type="match status" value="1"/>
</dbReference>
<dbReference type="KEGG" id="pabo:BCY86_01870"/>
<evidence type="ECO:0000256" key="3">
    <source>
        <dbReference type="PROSITE-ProRule" id="PRU00464"/>
    </source>
</evidence>
<dbReference type="InterPro" id="IPR001310">
    <property type="entry name" value="Histidine_triad_HIT"/>
</dbReference>
<feature type="short sequence motif" description="Histidine triad motif" evidence="2 3">
    <location>
        <begin position="98"/>
        <end position="102"/>
    </location>
</feature>
<evidence type="ECO:0000313" key="5">
    <source>
        <dbReference type="EMBL" id="APR99565.1"/>
    </source>
</evidence>
<dbReference type="RefSeq" id="WP_075276212.1">
    <property type="nucleotide sequence ID" value="NZ_CP016908.1"/>
</dbReference>
<protein>
    <submittedName>
        <fullName evidence="5">Histidine triad nucleotide-binding protein</fullName>
    </submittedName>
</protein>
<evidence type="ECO:0000259" key="4">
    <source>
        <dbReference type="PROSITE" id="PS51084"/>
    </source>
</evidence>
<gene>
    <name evidence="5" type="ORF">BCY86_01870</name>
</gene>
<feature type="domain" description="HIT" evidence="4">
    <location>
        <begin position="5"/>
        <end position="114"/>
    </location>
</feature>
<dbReference type="AlphaFoldDB" id="A0A1L6MVX4"/>
<dbReference type="STRING" id="1882918.BCY86_01870"/>
<dbReference type="Pfam" id="PF01230">
    <property type="entry name" value="HIT"/>
    <property type="match status" value="1"/>
</dbReference>
<evidence type="ECO:0000256" key="1">
    <source>
        <dbReference type="PIRSR" id="PIRSR601310-1"/>
    </source>
</evidence>
<dbReference type="PANTHER" id="PTHR23089">
    <property type="entry name" value="HISTIDINE TRIAD HIT PROTEIN"/>
    <property type="match status" value="1"/>
</dbReference>
<name>A0A1L6MVX4_9BACT</name>
<proteinExistence type="predicted"/>
<dbReference type="CDD" id="cd01276">
    <property type="entry name" value="PKCI_related"/>
    <property type="match status" value="1"/>
</dbReference>
<dbReference type="OrthoDB" id="9784774at2"/>
<dbReference type="InterPro" id="IPR019808">
    <property type="entry name" value="Histidine_triad_CS"/>
</dbReference>
<dbReference type="PROSITE" id="PS51084">
    <property type="entry name" value="HIT_2"/>
    <property type="match status" value="1"/>
</dbReference>
<accession>A0A1L6MVX4</accession>
<organism evidence="5 6">
    <name type="scientific">Pajaroellobacter abortibovis</name>
    <dbReference type="NCBI Taxonomy" id="1882918"/>
    <lineage>
        <taxon>Bacteria</taxon>
        <taxon>Pseudomonadati</taxon>
        <taxon>Myxococcota</taxon>
        <taxon>Polyangia</taxon>
        <taxon>Polyangiales</taxon>
        <taxon>Polyangiaceae</taxon>
    </lineage>
</organism>
<feature type="active site" description="Tele-AMP-histidine intermediate" evidence="1">
    <location>
        <position position="100"/>
    </location>
</feature>
<dbReference type="Gene3D" id="3.30.428.10">
    <property type="entry name" value="HIT-like"/>
    <property type="match status" value="1"/>
</dbReference>
<dbReference type="InterPro" id="IPR036265">
    <property type="entry name" value="HIT-like_sf"/>
</dbReference>
<dbReference type="EMBL" id="CP016908">
    <property type="protein sequence ID" value="APR99565.1"/>
    <property type="molecule type" value="Genomic_DNA"/>
</dbReference>